<comment type="caution">
    <text evidence="1">The sequence shown here is derived from an EMBL/GenBank/DDBJ whole genome shotgun (WGS) entry which is preliminary data.</text>
</comment>
<evidence type="ECO:0000313" key="2">
    <source>
        <dbReference type="Proteomes" id="UP000003204"/>
    </source>
</evidence>
<evidence type="ECO:0008006" key="3">
    <source>
        <dbReference type="Google" id="ProtNLM"/>
    </source>
</evidence>
<evidence type="ECO:0000313" key="1">
    <source>
        <dbReference type="EMBL" id="EGJ67700.1"/>
    </source>
</evidence>
<dbReference type="GO" id="GO:0000160">
    <property type="term" value="P:phosphorelay signal transduction system"/>
    <property type="evidence" value="ECO:0007669"/>
    <property type="project" value="InterPro"/>
</dbReference>
<dbReference type="InterPro" id="IPR036641">
    <property type="entry name" value="HPT_dom_sf"/>
</dbReference>
<dbReference type="AlphaFoldDB" id="A0A828SNM0"/>
<protein>
    <recommendedName>
        <fullName evidence="3">Chemotaxis protein</fullName>
    </recommendedName>
</protein>
<dbReference type="Proteomes" id="UP000003204">
    <property type="component" value="Unassembled WGS sequence"/>
</dbReference>
<proteinExistence type="predicted"/>
<organism evidence="1 2">
    <name type="scientific">Acinetobacter baumannii 6014059</name>
    <dbReference type="NCBI Taxonomy" id="525242"/>
    <lineage>
        <taxon>Bacteria</taxon>
        <taxon>Pseudomonadati</taxon>
        <taxon>Pseudomonadota</taxon>
        <taxon>Gammaproteobacteria</taxon>
        <taxon>Moraxellales</taxon>
        <taxon>Moraxellaceae</taxon>
        <taxon>Acinetobacter</taxon>
        <taxon>Acinetobacter calcoaceticus/baumannii complex</taxon>
    </lineage>
</organism>
<name>A0A828SNM0_ACIBA</name>
<accession>A0A828SNM0</accession>
<reference evidence="1 2" key="1">
    <citation type="submission" date="2011-04" db="EMBL/GenBank/DDBJ databases">
        <authorList>
            <person name="Weinstock G."/>
            <person name="Sodergren E."/>
            <person name="Clifton S."/>
            <person name="Fulton L."/>
            <person name="Fulton B."/>
            <person name="Courtney L."/>
            <person name="Fronick C."/>
            <person name="Harrison M."/>
            <person name="Strong C."/>
            <person name="Farmer C."/>
            <person name="Delahaunty K."/>
            <person name="Markovic C."/>
            <person name="Hall O."/>
            <person name="Minx P."/>
            <person name="Tomlinson C."/>
            <person name="Mitreva M."/>
            <person name="Hou S."/>
            <person name="Chen J."/>
            <person name="Wollam A."/>
            <person name="Pepin K.H."/>
            <person name="Johnson M."/>
            <person name="Bhonagiri V."/>
            <person name="Zhang X."/>
            <person name="Suruliraj S."/>
            <person name="Warren W."/>
            <person name="Chinwalla A."/>
            <person name="Mardis E.R."/>
            <person name="Wilson R.K."/>
        </authorList>
    </citation>
    <scope>NUCLEOTIDE SEQUENCE [LARGE SCALE GENOMIC DNA]</scope>
    <source>
        <strain evidence="1 2">6014059</strain>
    </source>
</reference>
<sequence>MTNITIDFFCKGEFFMSEHNSIQFDPTALLIIKNEIDNSIKLVEGAVSTLIEEQALPFGIDDALEQFKQCTQVLRLIDIPYLAKITQYSTELMQKIMANPERINTDDVVALSEGTTMVKRYIEFICLREVEVPQFLLDTLNNLEKALNKPLTSSGQQIASKLSTASLELPLPEVLINERTQFIHQLYKLSLHQFLNKTENARDFQAFKLIGGYLVSMAQGQPSQQYWQLVNSAFSHIDELVLNDARLRVFINLENAISLFLASPEGFEANLTALADILSIVIGQEDQLAQQIRSQLNIGHEFLTDTQLKALSQHLYGPDFDTMQTVSQLILSEMNKVRNDIEYNYQNMSPEKAQQLQSNLMQLAHTFKLLNLNEAASELSQQASSLSQINILSNENYAQQLMKSILSAMNAIGILVRHYSSNRLQIRVNNTNISLDRLDEAHQTLLNETKNLIDFVCQSLTLYANDQTQNIEAIAGSLKELAGAAEFLGSTVQQNALLETAKFVQQQIDQNQPFNHDQIHCIFNVLAGLDMLVDNLKNKQPVLQSMFDVALLSSQQLQKKAA</sequence>
<gene>
    <name evidence="1" type="ORF">HMPREF0022_02554</name>
</gene>
<dbReference type="EMBL" id="ACYS02000138">
    <property type="protein sequence ID" value="EGJ67700.1"/>
    <property type="molecule type" value="Genomic_DNA"/>
</dbReference>
<dbReference type="SUPFAM" id="SSF47226">
    <property type="entry name" value="Histidine-containing phosphotransfer domain, HPT domain"/>
    <property type="match status" value="1"/>
</dbReference>